<protein>
    <submittedName>
        <fullName evidence="7">Glucose/quinate/shikimate family membrane-bound PQQ-dependent dehydrogenase</fullName>
    </submittedName>
</protein>
<keyword evidence="5" id="KW-0812">Transmembrane</keyword>
<feature type="domain" description="Pyrrolo-quinoline quinone repeat" evidence="6">
    <location>
        <begin position="179"/>
        <end position="787"/>
    </location>
</feature>
<feature type="region of interest" description="Disordered" evidence="4">
    <location>
        <begin position="635"/>
        <end position="658"/>
    </location>
</feature>
<dbReference type="EMBL" id="VWPK01000036">
    <property type="protein sequence ID" value="KAA5610246.1"/>
    <property type="molecule type" value="Genomic_DNA"/>
</dbReference>
<evidence type="ECO:0000259" key="6">
    <source>
        <dbReference type="Pfam" id="PF01011"/>
    </source>
</evidence>
<proteinExistence type="inferred from homology"/>
<comment type="cofactor">
    <cofactor evidence="1">
        <name>pyrroloquinoline quinone</name>
        <dbReference type="ChEBI" id="CHEBI:58442"/>
    </cofactor>
</comment>
<keyword evidence="3" id="KW-0560">Oxidoreductase</keyword>
<gene>
    <name evidence="7" type="ORF">F1189_20340</name>
</gene>
<dbReference type="SUPFAM" id="SSF50998">
    <property type="entry name" value="Quinoprotein alcohol dehydrogenase-like"/>
    <property type="match status" value="1"/>
</dbReference>
<evidence type="ECO:0000313" key="8">
    <source>
        <dbReference type="Proteomes" id="UP000325255"/>
    </source>
</evidence>
<evidence type="ECO:0000256" key="1">
    <source>
        <dbReference type="ARBA" id="ARBA00001931"/>
    </source>
</evidence>
<organism evidence="7 8">
    <name type="scientific">Rhodovastum atsumiense</name>
    <dbReference type="NCBI Taxonomy" id="504468"/>
    <lineage>
        <taxon>Bacteria</taxon>
        <taxon>Pseudomonadati</taxon>
        <taxon>Pseudomonadota</taxon>
        <taxon>Alphaproteobacteria</taxon>
        <taxon>Acetobacterales</taxon>
        <taxon>Acetobacteraceae</taxon>
        <taxon>Rhodovastum</taxon>
    </lineage>
</organism>
<keyword evidence="5" id="KW-0472">Membrane</keyword>
<dbReference type="InterPro" id="IPR011047">
    <property type="entry name" value="Quinoprotein_ADH-like_sf"/>
</dbReference>
<evidence type="ECO:0000256" key="4">
    <source>
        <dbReference type="SAM" id="MobiDB-lite"/>
    </source>
</evidence>
<feature type="transmembrane region" description="Helical" evidence="5">
    <location>
        <begin position="127"/>
        <end position="149"/>
    </location>
</feature>
<feature type="region of interest" description="Disordered" evidence="4">
    <location>
        <begin position="524"/>
        <end position="544"/>
    </location>
</feature>
<dbReference type="GO" id="GO:0016020">
    <property type="term" value="C:membrane"/>
    <property type="evidence" value="ECO:0007669"/>
    <property type="project" value="InterPro"/>
</dbReference>
<feature type="transmembrane region" description="Helical" evidence="5">
    <location>
        <begin position="97"/>
        <end position="115"/>
    </location>
</feature>
<evidence type="ECO:0000256" key="5">
    <source>
        <dbReference type="SAM" id="Phobius"/>
    </source>
</evidence>
<dbReference type="NCBIfam" id="TIGR03074">
    <property type="entry name" value="PQQ_membr_DH"/>
    <property type="match status" value="1"/>
</dbReference>
<evidence type="ECO:0000256" key="2">
    <source>
        <dbReference type="ARBA" id="ARBA00008156"/>
    </source>
</evidence>
<feature type="compositionally biased region" description="Low complexity" evidence="4">
    <location>
        <begin position="160"/>
        <end position="174"/>
    </location>
</feature>
<dbReference type="InterPro" id="IPR017511">
    <property type="entry name" value="PQQ_mDH"/>
</dbReference>
<dbReference type="PANTHER" id="PTHR32303">
    <property type="entry name" value="QUINOPROTEIN ALCOHOL DEHYDROGENASE (CYTOCHROME C)"/>
    <property type="match status" value="1"/>
</dbReference>
<feature type="transmembrane region" description="Helical" evidence="5">
    <location>
        <begin position="12"/>
        <end position="36"/>
    </location>
</feature>
<keyword evidence="5" id="KW-1133">Transmembrane helix</keyword>
<dbReference type="Pfam" id="PF01011">
    <property type="entry name" value="PQQ"/>
    <property type="match status" value="1"/>
</dbReference>
<keyword evidence="8" id="KW-1185">Reference proteome</keyword>
<dbReference type="OrthoDB" id="9794322at2"/>
<evidence type="ECO:0000256" key="3">
    <source>
        <dbReference type="ARBA" id="ARBA00023002"/>
    </source>
</evidence>
<feature type="transmembrane region" description="Helical" evidence="5">
    <location>
        <begin position="42"/>
        <end position="59"/>
    </location>
</feature>
<dbReference type="GO" id="GO:0048038">
    <property type="term" value="F:quinone binding"/>
    <property type="evidence" value="ECO:0007669"/>
    <property type="project" value="InterPro"/>
</dbReference>
<feature type="transmembrane region" description="Helical" evidence="5">
    <location>
        <begin position="66"/>
        <end position="85"/>
    </location>
</feature>
<evidence type="ECO:0000313" key="7">
    <source>
        <dbReference type="EMBL" id="KAA5610246.1"/>
    </source>
</evidence>
<dbReference type="InterPro" id="IPR002372">
    <property type="entry name" value="PQQ_rpt_dom"/>
</dbReference>
<dbReference type="InterPro" id="IPR018391">
    <property type="entry name" value="PQQ_b-propeller_rpt"/>
</dbReference>
<dbReference type="SMART" id="SM00564">
    <property type="entry name" value="PQQ"/>
    <property type="match status" value="4"/>
</dbReference>
<name>A0A5M6IPT6_9PROT</name>
<reference evidence="7 8" key="1">
    <citation type="submission" date="2019-09" db="EMBL/GenBank/DDBJ databases">
        <title>Genome sequence of Rhodovastum atsumiense, a diverse member of the Acetobacteraceae family of non-sulfur purple photosynthetic bacteria.</title>
        <authorList>
            <person name="Meyer T."/>
            <person name="Kyndt J."/>
        </authorList>
    </citation>
    <scope>NUCLEOTIDE SEQUENCE [LARGE SCALE GENOMIC DNA]</scope>
    <source>
        <strain evidence="7 8">DSM 21279</strain>
    </source>
</reference>
<sequence>MSEWTRDEAPRKAPLVSGLVIALLGAVVTAGGGWLVALGGSWYYVLAGLGILATGGLLIAGRAEALWVYAIVVLGTVIWAVAEIGLDWWQLAPRGDVIFLIGLYLLMPWVTRGLVRSPGARAPAAWRGAGVPLGATLVIAAVVGLAAMISDEHDQTGTLPTAQAAPAPPNAAAEADGDWRAYGGSGRGDKYSPLAQITPDNVGRLQVAWTYHTGDIRGPNDPQETTYELTPIKVGDTVYICTPHDRAIALDAETGREKWTFDPKIDERKNLQHLTCRGVSYHEQTAGAPAPPNGECPRRIFLPTADARLIALDAATGRPCPGFGRNGTVSLWTGMPDPGAHQGEYYSTSPPVVTRNLVIIAGEVTDNYSTNEPSGVVRAYDVNTGALAWNFDSGNPEQTAPIGPGQSYVRNSPNSWSISSADESLGLVYIPYGNQTPDQWGGDRGANTERFASSVTALDIATGQVRWVFQTVHHDLWDMDVPAQPGLLDLDTPNGRVPALVQATKRGDLYVLDRRTGQPIIPVEERPVPQGAGKGDHTAPTQPFSALSLLSPEDATIREADMWGATMFDQLACRIRFRSLRYEGMFTPPSEQGSIVYPGNFGVIDWGGIAVDPVRQIAFANPDAMAFVDKLIPRTQNSQQQSENVQHPAGGADIAGSTEGGANPNLGAPYAVELNAFLSPIGFPCQAPPWGYVAGIDLRAGKVVYRHRNGTVRDLSPVPLPFKMGVPSLGGPILTAGGVAFLTSTLDYYVRAYDVTSGRQLWQDRLPAGGQATPMTYRADRSGRQLVVVVAGGHGSLGTKAGDAVIAYGLP</sequence>
<dbReference type="PANTHER" id="PTHR32303:SF4">
    <property type="entry name" value="QUINOPROTEIN GLUCOSE DEHYDROGENASE"/>
    <property type="match status" value="1"/>
</dbReference>
<feature type="compositionally biased region" description="Polar residues" evidence="4">
    <location>
        <begin position="635"/>
        <end position="645"/>
    </location>
</feature>
<comment type="caution">
    <text evidence="7">The sequence shown here is derived from an EMBL/GenBank/DDBJ whole genome shotgun (WGS) entry which is preliminary data.</text>
</comment>
<dbReference type="Gene3D" id="2.140.10.10">
    <property type="entry name" value="Quinoprotein alcohol dehydrogenase-like superfamily"/>
    <property type="match status" value="2"/>
</dbReference>
<dbReference type="AlphaFoldDB" id="A0A5M6IPT6"/>
<dbReference type="Proteomes" id="UP000325255">
    <property type="component" value="Unassembled WGS sequence"/>
</dbReference>
<dbReference type="GO" id="GO:0008876">
    <property type="term" value="F:quinoprotein glucose dehydrogenase activity"/>
    <property type="evidence" value="ECO:0007669"/>
    <property type="project" value="TreeGrafter"/>
</dbReference>
<comment type="similarity">
    <text evidence="2">Belongs to the bacterial PQQ dehydrogenase family.</text>
</comment>
<feature type="region of interest" description="Disordered" evidence="4">
    <location>
        <begin position="157"/>
        <end position="179"/>
    </location>
</feature>
<accession>A0A5M6IPT6</accession>
<dbReference type="CDD" id="cd10280">
    <property type="entry name" value="PQQ_mGDH"/>
    <property type="match status" value="1"/>
</dbReference>